<dbReference type="PANTHER" id="PTHR43660">
    <property type="entry name" value="DIPEPTIDYL CARBOXYPEPTIDASE"/>
    <property type="match status" value="1"/>
</dbReference>
<proteinExistence type="inferred from homology"/>
<dbReference type="PANTHER" id="PTHR43660:SF1">
    <property type="entry name" value="DIPEPTIDYL CARBOXYPEPTIDASE"/>
    <property type="match status" value="1"/>
</dbReference>
<evidence type="ECO:0000313" key="10">
    <source>
        <dbReference type="Proteomes" id="UP000190121"/>
    </source>
</evidence>
<dbReference type="GO" id="GO:0046872">
    <property type="term" value="F:metal ion binding"/>
    <property type="evidence" value="ECO:0007669"/>
    <property type="project" value="UniProtKB-UniRule"/>
</dbReference>
<dbReference type="SUPFAM" id="SSF55486">
    <property type="entry name" value="Metalloproteases ('zincins'), catalytic domain"/>
    <property type="match status" value="1"/>
</dbReference>
<dbReference type="InterPro" id="IPR024077">
    <property type="entry name" value="Neurolysin/TOP_dom2"/>
</dbReference>
<keyword evidence="2 7" id="KW-0645">Protease</keyword>
<dbReference type="InterPro" id="IPR001567">
    <property type="entry name" value="Pept_M3A_M3B_dom"/>
</dbReference>
<comment type="cofactor">
    <cofactor evidence="7">
        <name>Zn(2+)</name>
        <dbReference type="ChEBI" id="CHEBI:29105"/>
    </cofactor>
    <text evidence="7">Binds 1 zinc ion.</text>
</comment>
<dbReference type="GO" id="GO:0004180">
    <property type="term" value="F:carboxypeptidase activity"/>
    <property type="evidence" value="ECO:0007669"/>
    <property type="project" value="TreeGrafter"/>
</dbReference>
<dbReference type="RefSeq" id="WP_078736097.1">
    <property type="nucleotide sequence ID" value="NZ_FUXE01000001.1"/>
</dbReference>
<comment type="similarity">
    <text evidence="1 7">Belongs to the peptidase M3 family.</text>
</comment>
<dbReference type="Proteomes" id="UP000190121">
    <property type="component" value="Unassembled WGS sequence"/>
</dbReference>
<feature type="domain" description="Peptidase M3A/M3B catalytic" evidence="8">
    <location>
        <begin position="234"/>
        <end position="674"/>
    </location>
</feature>
<keyword evidence="10" id="KW-1185">Reference proteome</keyword>
<keyword evidence="4 7" id="KW-0378">Hydrolase</keyword>
<dbReference type="STRING" id="29524.SAMN02745171_00129"/>
<dbReference type="InterPro" id="IPR045090">
    <property type="entry name" value="Pept_M3A_M3B"/>
</dbReference>
<gene>
    <name evidence="9" type="ORF">SAMN02745171_00129</name>
</gene>
<accession>A0A1T4KP20</accession>
<keyword evidence="5 7" id="KW-0862">Zinc</keyword>
<evidence type="ECO:0000259" key="8">
    <source>
        <dbReference type="Pfam" id="PF01432"/>
    </source>
</evidence>
<dbReference type="Gene3D" id="1.10.1370.40">
    <property type="match status" value="1"/>
</dbReference>
<dbReference type="GO" id="GO:0005829">
    <property type="term" value="C:cytosol"/>
    <property type="evidence" value="ECO:0007669"/>
    <property type="project" value="TreeGrafter"/>
</dbReference>
<evidence type="ECO:0000256" key="1">
    <source>
        <dbReference type="ARBA" id="ARBA00006040"/>
    </source>
</evidence>
<evidence type="ECO:0000256" key="6">
    <source>
        <dbReference type="ARBA" id="ARBA00023049"/>
    </source>
</evidence>
<reference evidence="10" key="1">
    <citation type="submission" date="2017-02" db="EMBL/GenBank/DDBJ databases">
        <authorList>
            <person name="Varghese N."/>
            <person name="Submissions S."/>
        </authorList>
    </citation>
    <scope>NUCLEOTIDE SEQUENCE [LARGE SCALE GENOMIC DNA]</scope>
    <source>
        <strain evidence="10">ATCC 51356</strain>
    </source>
</reference>
<dbReference type="CDD" id="cd06456">
    <property type="entry name" value="M3A_DCP"/>
    <property type="match status" value="1"/>
</dbReference>
<protein>
    <submittedName>
        <fullName evidence="9">Peptidyl-dipeptidase Dcp. Metallo peptidase. MEROPS family M03A</fullName>
    </submittedName>
</protein>
<evidence type="ECO:0000256" key="7">
    <source>
        <dbReference type="RuleBase" id="RU003435"/>
    </source>
</evidence>
<keyword evidence="6 7" id="KW-0482">Metalloprotease</keyword>
<dbReference type="GO" id="GO:0006508">
    <property type="term" value="P:proteolysis"/>
    <property type="evidence" value="ECO:0007669"/>
    <property type="project" value="UniProtKB-KW"/>
</dbReference>
<dbReference type="InterPro" id="IPR034005">
    <property type="entry name" value="M3A_DCP"/>
</dbReference>
<evidence type="ECO:0000256" key="5">
    <source>
        <dbReference type="ARBA" id="ARBA00022833"/>
    </source>
</evidence>
<dbReference type="InterPro" id="IPR024079">
    <property type="entry name" value="MetalloPept_cat_dom_sf"/>
</dbReference>
<dbReference type="Pfam" id="PF01432">
    <property type="entry name" value="Peptidase_M3"/>
    <property type="match status" value="1"/>
</dbReference>
<evidence type="ECO:0000256" key="3">
    <source>
        <dbReference type="ARBA" id="ARBA00022723"/>
    </source>
</evidence>
<evidence type="ECO:0000256" key="2">
    <source>
        <dbReference type="ARBA" id="ARBA00022670"/>
    </source>
</evidence>
<dbReference type="OrthoDB" id="9773538at2"/>
<keyword evidence="3 7" id="KW-0479">Metal-binding</keyword>
<dbReference type="AlphaFoldDB" id="A0A1T4KP20"/>
<dbReference type="GO" id="GO:0004222">
    <property type="term" value="F:metalloendopeptidase activity"/>
    <property type="evidence" value="ECO:0007669"/>
    <property type="project" value="InterPro"/>
</dbReference>
<dbReference type="EMBL" id="FUXE01000001">
    <property type="protein sequence ID" value="SJZ44134.1"/>
    <property type="molecule type" value="Genomic_DNA"/>
</dbReference>
<dbReference type="FunFam" id="3.40.390.10:FF:000009">
    <property type="entry name" value="Oligopeptidase A"/>
    <property type="match status" value="1"/>
</dbReference>
<evidence type="ECO:0000256" key="4">
    <source>
        <dbReference type="ARBA" id="ARBA00022801"/>
    </source>
</evidence>
<sequence length="680" mass="78475">MNTIQEKINTLFLTPPTPYGAYPFDLIEQEVYEEAFEEAIRTYRAEFEALITNPEAPTFENTIVALEHLGGALEAVEGAFYNLLHCNGNDFMMELAEKLSPELTRLSNDVSLSEELFARVQTVYETRDKYSLDEPDKRLLENCYKGFVRSGALLGEEEKKSLRALREELSRDTLTFGNNVIKEENEFRLYIPTDESLKMLPTALLNKAQQRAQEERNTGGYLFDLSFPSLHGIMKFCTSPEFRRQMFLAKAQLCCKNNETNNIEITRRIVNNRLKVAQLLGYSSYADFALEERMLDKPSKVSDFLEHLRVAYIDQAREEVKQIAELKKEGALEPWDIDFYFERYKEKHYAIAQEELRPYFPLNNVIKGVLGLAEKLYDIEFKQTELPVYEQEVRVYEVWDKAPQRFIGLLYLDFFPRKGKRSGAWMNNLKEQNGAKRPHILLVMNFTPPAGDLPSLLTPNEVNTFLHEFGHGLHGLLSQCKYTSLSGTNVVRDFVELPSQIMENWLRQPEFIQTFARHYQTEEPMPVELLKKMLAAEEYPVGYSTLRQLSFGLLDMAYHTRTEPLDTSCDLETFEREVTASVRVTPPRPKGCIMSNSFGHLFSGGYAAGYYGYKWSEVLDADAFSLFLEKGLFDKETAHSFRKNILERGDTAKAMELFIAFRGREPQIEALLRRDGIVKK</sequence>
<dbReference type="Gene3D" id="1.10.1370.10">
    <property type="entry name" value="Neurolysin, domain 3"/>
    <property type="match status" value="1"/>
</dbReference>
<name>A0A1T4KP20_9PORP</name>
<dbReference type="Gene3D" id="3.40.390.10">
    <property type="entry name" value="Collagenase (Catalytic Domain)"/>
    <property type="match status" value="1"/>
</dbReference>
<evidence type="ECO:0000313" key="9">
    <source>
        <dbReference type="EMBL" id="SJZ44134.1"/>
    </source>
</evidence>
<organism evidence="9 10">
    <name type="scientific">Porphyromonas circumdentaria</name>
    <dbReference type="NCBI Taxonomy" id="29524"/>
    <lineage>
        <taxon>Bacteria</taxon>
        <taxon>Pseudomonadati</taxon>
        <taxon>Bacteroidota</taxon>
        <taxon>Bacteroidia</taxon>
        <taxon>Bacteroidales</taxon>
        <taxon>Porphyromonadaceae</taxon>
        <taxon>Porphyromonas</taxon>
    </lineage>
</organism>